<evidence type="ECO:0000256" key="8">
    <source>
        <dbReference type="RuleBase" id="RU363032"/>
    </source>
</evidence>
<dbReference type="PATRIC" id="fig|500635.8.peg.1214"/>
<keyword evidence="9" id="KW-0592">Phosphate transport</keyword>
<keyword evidence="6 8" id="KW-1133">Transmembrane helix</keyword>
<dbReference type="Pfam" id="PF00528">
    <property type="entry name" value="BPD_transp_1"/>
    <property type="match status" value="1"/>
</dbReference>
<dbReference type="InterPro" id="IPR035906">
    <property type="entry name" value="MetI-like_sf"/>
</dbReference>
<dbReference type="InterPro" id="IPR051124">
    <property type="entry name" value="Phosphate_Transport_Permease"/>
</dbReference>
<dbReference type="eggNOG" id="COG0573">
    <property type="taxonomic scope" value="Bacteria"/>
</dbReference>
<evidence type="ECO:0000259" key="10">
    <source>
        <dbReference type="PROSITE" id="PS50928"/>
    </source>
</evidence>
<dbReference type="SUPFAM" id="SSF161098">
    <property type="entry name" value="MetI-like"/>
    <property type="match status" value="1"/>
</dbReference>
<keyword evidence="5 8" id="KW-0812">Transmembrane</keyword>
<proteinExistence type="inferred from homology"/>
<feature type="transmembrane region" description="Helical" evidence="8">
    <location>
        <begin position="42"/>
        <end position="61"/>
    </location>
</feature>
<evidence type="ECO:0000256" key="2">
    <source>
        <dbReference type="ARBA" id="ARBA00007069"/>
    </source>
</evidence>
<keyword evidence="3 8" id="KW-0813">Transport</keyword>
<dbReference type="Proteomes" id="UP000003671">
    <property type="component" value="Unassembled WGS sequence"/>
</dbReference>
<accession>C9KL01</accession>
<evidence type="ECO:0000256" key="4">
    <source>
        <dbReference type="ARBA" id="ARBA00022475"/>
    </source>
</evidence>
<dbReference type="HOGENOM" id="CLU_033621_1_0_9"/>
<dbReference type="PROSITE" id="PS50928">
    <property type="entry name" value="ABC_TM1"/>
    <property type="match status" value="1"/>
</dbReference>
<dbReference type="EMBL" id="ABWK02000009">
    <property type="protein sequence ID" value="EEX69801.1"/>
    <property type="molecule type" value="Genomic_DNA"/>
</dbReference>
<name>C9KL01_9FIRM</name>
<evidence type="ECO:0000256" key="1">
    <source>
        <dbReference type="ARBA" id="ARBA00004651"/>
    </source>
</evidence>
<feature type="transmembrane region" description="Helical" evidence="8">
    <location>
        <begin position="286"/>
        <end position="308"/>
    </location>
</feature>
<evidence type="ECO:0000313" key="11">
    <source>
        <dbReference type="EMBL" id="EEX69801.1"/>
    </source>
</evidence>
<dbReference type="Gene3D" id="1.10.3720.10">
    <property type="entry name" value="MetI-like"/>
    <property type="match status" value="1"/>
</dbReference>
<dbReference type="GO" id="GO:0005315">
    <property type="term" value="F:phosphate transmembrane transporter activity"/>
    <property type="evidence" value="ECO:0007669"/>
    <property type="project" value="InterPro"/>
</dbReference>
<dbReference type="CDD" id="cd06261">
    <property type="entry name" value="TM_PBP2"/>
    <property type="match status" value="1"/>
</dbReference>
<evidence type="ECO:0000256" key="5">
    <source>
        <dbReference type="ARBA" id="ARBA00022692"/>
    </source>
</evidence>
<dbReference type="STRING" id="500635.MITSMUL_03854"/>
<dbReference type="PANTHER" id="PTHR30425">
    <property type="entry name" value="PHOSPHATE TRANSPORT SYSTEM PERMEASE PROTEIN PST"/>
    <property type="match status" value="1"/>
</dbReference>
<comment type="function">
    <text evidence="9">Part of the binding-protein-dependent transport system for phosphate; probably responsible for the translocation of the substrate across the membrane.</text>
</comment>
<comment type="subcellular location">
    <subcellularLocation>
        <location evidence="1 8">Cell membrane</location>
        <topology evidence="1 8">Multi-pass membrane protein</topology>
    </subcellularLocation>
</comment>
<gene>
    <name evidence="11" type="primary">pstC</name>
    <name evidence="11" type="ORF">MITSMUL_03854</name>
</gene>
<feature type="transmembrane region" description="Helical" evidence="8">
    <location>
        <begin position="96"/>
        <end position="120"/>
    </location>
</feature>
<comment type="similarity">
    <text evidence="2 9">Belongs to the binding-protein-dependent transport system permease family. CysTW subfamily.</text>
</comment>
<dbReference type="InterPro" id="IPR011864">
    <property type="entry name" value="Phosphate_PstC"/>
</dbReference>
<feature type="transmembrane region" description="Helical" evidence="8">
    <location>
        <begin position="173"/>
        <end position="193"/>
    </location>
</feature>
<feature type="domain" description="ABC transmembrane type-1" evidence="10">
    <location>
        <begin position="97"/>
        <end position="308"/>
    </location>
</feature>
<evidence type="ECO:0000313" key="12">
    <source>
        <dbReference type="Proteomes" id="UP000003671"/>
    </source>
</evidence>
<sequence length="316" mass="33800">MSCITFIQEVFMERAATIGRLDGKQSGGGHERRLFYDKCGRYLFIAAAFLMTIIIFSIIFFVGKQGLMTFAEVSPLEFFFSASWDPSLGKFGALSFIVGSLVTTILSVLIGAPLGLLGAIFLAKVAPSWLKNIMRPATDLYVAIPSVVYGYIGLTLLVPYLRDALGATTGFGVLAASLVLAIMIMPTILSISTDALNAVPKPLEEASLALGATWWQTMVHVIVPAAAPGILTAVVLAMARAIGETMAVQMLIGNTPQIVTSLLSPTATLTSNIVVEMGNTPFGSVWGNALFLMAFVLLLISLAMILVIRRFGTRRV</sequence>
<dbReference type="GO" id="GO:0006817">
    <property type="term" value="P:phosphate ion transport"/>
    <property type="evidence" value="ECO:0007669"/>
    <property type="project" value="UniProtKB-KW"/>
</dbReference>
<evidence type="ECO:0000256" key="9">
    <source>
        <dbReference type="RuleBase" id="RU363054"/>
    </source>
</evidence>
<feature type="transmembrane region" description="Helical" evidence="8">
    <location>
        <begin position="140"/>
        <end position="161"/>
    </location>
</feature>
<dbReference type="PANTHER" id="PTHR30425:SF2">
    <property type="entry name" value="ABC TRANSPORTER PERMEASE PROTEIN YQGH-RELATED"/>
    <property type="match status" value="1"/>
</dbReference>
<evidence type="ECO:0000256" key="7">
    <source>
        <dbReference type="ARBA" id="ARBA00023136"/>
    </source>
</evidence>
<dbReference type="GO" id="GO:0005886">
    <property type="term" value="C:plasma membrane"/>
    <property type="evidence" value="ECO:0007669"/>
    <property type="project" value="UniProtKB-SubCell"/>
</dbReference>
<feature type="transmembrane region" description="Helical" evidence="8">
    <location>
        <begin position="213"/>
        <end position="239"/>
    </location>
</feature>
<dbReference type="InterPro" id="IPR000515">
    <property type="entry name" value="MetI-like"/>
</dbReference>
<keyword evidence="4 9" id="KW-1003">Cell membrane</keyword>
<evidence type="ECO:0000256" key="6">
    <source>
        <dbReference type="ARBA" id="ARBA00022989"/>
    </source>
</evidence>
<reference evidence="11" key="1">
    <citation type="submission" date="2009-09" db="EMBL/GenBank/DDBJ databases">
        <authorList>
            <person name="Weinstock G."/>
            <person name="Sodergren E."/>
            <person name="Clifton S."/>
            <person name="Fulton L."/>
            <person name="Fulton B."/>
            <person name="Courtney L."/>
            <person name="Fronick C."/>
            <person name="Harrison M."/>
            <person name="Strong C."/>
            <person name="Farmer C."/>
            <person name="Delahaunty K."/>
            <person name="Markovic C."/>
            <person name="Hall O."/>
            <person name="Minx P."/>
            <person name="Tomlinson C."/>
            <person name="Mitreva M."/>
            <person name="Nelson J."/>
            <person name="Hou S."/>
            <person name="Wollam A."/>
            <person name="Pepin K.H."/>
            <person name="Johnson M."/>
            <person name="Bhonagiri V."/>
            <person name="Nash W.E."/>
            <person name="Warren W."/>
            <person name="Chinwalla A."/>
            <person name="Mardis E.R."/>
            <person name="Wilson R.K."/>
        </authorList>
    </citation>
    <scope>NUCLEOTIDE SEQUENCE [LARGE SCALE GENOMIC DNA]</scope>
    <source>
        <strain evidence="11">DSM 20544</strain>
    </source>
</reference>
<keyword evidence="7 8" id="KW-0472">Membrane</keyword>
<evidence type="ECO:0000256" key="3">
    <source>
        <dbReference type="ARBA" id="ARBA00022448"/>
    </source>
</evidence>
<keyword evidence="12" id="KW-1185">Reference proteome</keyword>
<dbReference type="AlphaFoldDB" id="C9KL01"/>
<organism evidence="11 12">
    <name type="scientific">Mitsuokella multacida DSM 20544</name>
    <dbReference type="NCBI Taxonomy" id="500635"/>
    <lineage>
        <taxon>Bacteria</taxon>
        <taxon>Bacillati</taxon>
        <taxon>Bacillota</taxon>
        <taxon>Negativicutes</taxon>
        <taxon>Selenomonadales</taxon>
        <taxon>Selenomonadaceae</taxon>
        <taxon>Mitsuokella</taxon>
    </lineage>
</organism>
<comment type="caution">
    <text evidence="11">The sequence shown here is derived from an EMBL/GenBank/DDBJ whole genome shotgun (WGS) entry which is preliminary data.</text>
</comment>
<protein>
    <recommendedName>
        <fullName evidence="9">Phosphate transport system permease protein</fullName>
    </recommendedName>
</protein>
<dbReference type="NCBIfam" id="TIGR02138">
    <property type="entry name" value="phosphate_pstC"/>
    <property type="match status" value="1"/>
</dbReference>